<dbReference type="Proteomes" id="UP001157418">
    <property type="component" value="Unassembled WGS sequence"/>
</dbReference>
<evidence type="ECO:0000313" key="1">
    <source>
        <dbReference type="EMBL" id="CAH1426959.1"/>
    </source>
</evidence>
<comment type="caution">
    <text evidence="1">The sequence shown here is derived from an EMBL/GenBank/DDBJ whole genome shotgun (WGS) entry which is preliminary data.</text>
</comment>
<evidence type="ECO:0000313" key="2">
    <source>
        <dbReference type="Proteomes" id="UP001157418"/>
    </source>
</evidence>
<dbReference type="AlphaFoldDB" id="A0AAU9MLA9"/>
<proteinExistence type="predicted"/>
<protein>
    <submittedName>
        <fullName evidence="1">Uncharacterized protein</fullName>
    </submittedName>
</protein>
<accession>A0AAU9MLA9</accession>
<organism evidence="1 2">
    <name type="scientific">Lactuca virosa</name>
    <dbReference type="NCBI Taxonomy" id="75947"/>
    <lineage>
        <taxon>Eukaryota</taxon>
        <taxon>Viridiplantae</taxon>
        <taxon>Streptophyta</taxon>
        <taxon>Embryophyta</taxon>
        <taxon>Tracheophyta</taxon>
        <taxon>Spermatophyta</taxon>
        <taxon>Magnoliopsida</taxon>
        <taxon>eudicotyledons</taxon>
        <taxon>Gunneridae</taxon>
        <taxon>Pentapetalae</taxon>
        <taxon>asterids</taxon>
        <taxon>campanulids</taxon>
        <taxon>Asterales</taxon>
        <taxon>Asteraceae</taxon>
        <taxon>Cichorioideae</taxon>
        <taxon>Cichorieae</taxon>
        <taxon>Lactucinae</taxon>
        <taxon>Lactuca</taxon>
    </lineage>
</organism>
<dbReference type="EMBL" id="CAKMRJ010002223">
    <property type="protein sequence ID" value="CAH1426959.1"/>
    <property type="molecule type" value="Genomic_DNA"/>
</dbReference>
<gene>
    <name evidence="1" type="ORF">LVIROSA_LOCUS14011</name>
</gene>
<keyword evidence="2" id="KW-1185">Reference proteome</keyword>
<name>A0AAU9MLA9_9ASTR</name>
<sequence length="85" mass="9594">MGNDRLAITTLDSLYVQSFPSAIGVVLLLHPPDEELKVKTIGFGAESEREPKNGEEELEHRNHIRSTEVEPSFLPMHPLRFLDVV</sequence>
<reference evidence="1 2" key="1">
    <citation type="submission" date="2022-01" db="EMBL/GenBank/DDBJ databases">
        <authorList>
            <person name="Xiong W."/>
            <person name="Schranz E."/>
        </authorList>
    </citation>
    <scope>NUCLEOTIDE SEQUENCE [LARGE SCALE GENOMIC DNA]</scope>
</reference>